<evidence type="ECO:0000313" key="2">
    <source>
        <dbReference type="Proteomes" id="UP000006051"/>
    </source>
</evidence>
<dbReference type="eggNOG" id="COG3179">
    <property type="taxonomic scope" value="Bacteria"/>
</dbReference>
<dbReference type="KEGG" id="orh:Ornrh_0713"/>
<organism evidence="1 2">
    <name type="scientific">Ornithobacterium rhinotracheale (strain ATCC 51463 / DSM 15997 / CCUG 23171 / CIP 104009 / LMG 9086)</name>
    <dbReference type="NCBI Taxonomy" id="867902"/>
    <lineage>
        <taxon>Bacteria</taxon>
        <taxon>Pseudomonadati</taxon>
        <taxon>Bacteroidota</taxon>
        <taxon>Flavobacteriia</taxon>
        <taxon>Flavobacteriales</taxon>
        <taxon>Weeksellaceae</taxon>
        <taxon>Ornithobacterium</taxon>
    </lineage>
</organism>
<dbReference type="SUPFAM" id="SSF53955">
    <property type="entry name" value="Lysozyme-like"/>
    <property type="match status" value="1"/>
</dbReference>
<proteinExistence type="predicted"/>
<dbReference type="RefSeq" id="WP_014790514.1">
    <property type="nucleotide sequence ID" value="NC_018016.1"/>
</dbReference>
<protein>
    <recommendedName>
        <fullName evidence="3">Glycoside hydrolase family 19 catalytic domain-containing protein</fullName>
    </recommendedName>
</protein>
<dbReference type="GeneID" id="97258956"/>
<dbReference type="AlphaFoldDB" id="I3ZYX7"/>
<dbReference type="Proteomes" id="UP000006051">
    <property type="component" value="Chromosome"/>
</dbReference>
<sequence length="290" mass="33783">MGNKRRNKRRDKKMTYLKAIALLAGSWWAYKISKPKSKVEFGELELVGVDIVENLDFEKYKDERLQINGFDAGSNLFIEKKVFEKALSLVKSGKMKTNHMAAILANIMIECHYNEVLDEEPSRKWWNENYFGDLKYTPRNYFGYRYGNSSKSRNGGKKGKEIGNKSFEDGYTFRGRGLCQLTGRFLYEKFSKVNGVDAVSNPDLARDFDMNFNYMVCAFMHWKGALFNGYNLNRVMPENSLEFSKSRMILNYGEYVSKKNKNHLINSNGMAFYKLLNKFLEDDTARKKKN</sequence>
<name>I3ZYX7_ORNRL</name>
<dbReference type="STRING" id="867902.Ornrh_0713"/>
<dbReference type="HOGENOM" id="CLU_959219_0_0_10"/>
<evidence type="ECO:0000313" key="1">
    <source>
        <dbReference type="EMBL" id="AFL96911.1"/>
    </source>
</evidence>
<evidence type="ECO:0008006" key="3">
    <source>
        <dbReference type="Google" id="ProtNLM"/>
    </source>
</evidence>
<dbReference type="InterPro" id="IPR023346">
    <property type="entry name" value="Lysozyme-like_dom_sf"/>
</dbReference>
<gene>
    <name evidence="1" type="ordered locus">Ornrh_0713</name>
</gene>
<reference evidence="1 2" key="1">
    <citation type="submission" date="2012-06" db="EMBL/GenBank/DDBJ databases">
        <title>The complete genome of Ornithobacterium rhinotracheale DSM 15997.</title>
        <authorList>
            <consortium name="US DOE Joint Genome Institute (JGI-PGF)"/>
            <person name="Lucas S."/>
            <person name="Copeland A."/>
            <person name="Lapidus A."/>
            <person name="Goodwin L."/>
            <person name="Pitluck S."/>
            <person name="Peters L."/>
            <person name="Mikhailova N."/>
            <person name="Teshima H."/>
            <person name="Kyrpides N."/>
            <person name="Mavromatis K."/>
            <person name="Pagani I."/>
            <person name="Ivanova N."/>
            <person name="Ovchinnikova G."/>
            <person name="Zeytun A."/>
            <person name="Detter J.C."/>
            <person name="Han C."/>
            <person name="Land M."/>
            <person name="Hauser L."/>
            <person name="Markowitz V."/>
            <person name="Cheng J.-F."/>
            <person name="Hugenholtz P."/>
            <person name="Woyke T."/>
            <person name="Wu D."/>
            <person name="Lang E."/>
            <person name="Kopitz M."/>
            <person name="Brambilla E."/>
            <person name="Klenk H.-P."/>
            <person name="Eisen J.A."/>
        </authorList>
    </citation>
    <scope>NUCLEOTIDE SEQUENCE [LARGE SCALE GENOMIC DNA]</scope>
    <source>
        <strain evidence="2">ATCC 51463 / DSM 15997 / CCUG 23171 / LMG 9086</strain>
    </source>
</reference>
<dbReference type="EMBL" id="CP003283">
    <property type="protein sequence ID" value="AFL96911.1"/>
    <property type="molecule type" value="Genomic_DNA"/>
</dbReference>
<keyword evidence="2" id="KW-1185">Reference proteome</keyword>
<accession>I3ZYX7</accession>
<dbReference type="Gene3D" id="1.10.530.10">
    <property type="match status" value="1"/>
</dbReference>